<name>A0ABW3B1R2_9FLAO</name>
<reference evidence="4" key="1">
    <citation type="journal article" date="2019" name="Int. J. Syst. Evol. Microbiol.">
        <title>The Global Catalogue of Microorganisms (GCM) 10K type strain sequencing project: providing services to taxonomists for standard genome sequencing and annotation.</title>
        <authorList>
            <consortium name="The Broad Institute Genomics Platform"/>
            <consortium name="The Broad Institute Genome Sequencing Center for Infectious Disease"/>
            <person name="Wu L."/>
            <person name="Ma J."/>
        </authorList>
    </citation>
    <scope>NUCLEOTIDE SEQUENCE [LARGE SCALE GENOMIC DNA]</scope>
    <source>
        <strain evidence="4">CCUG 61948</strain>
    </source>
</reference>
<dbReference type="EMBL" id="JBHTHY010000004">
    <property type="protein sequence ID" value="MFD0797257.1"/>
    <property type="molecule type" value="Genomic_DNA"/>
</dbReference>
<evidence type="ECO:0000313" key="3">
    <source>
        <dbReference type="EMBL" id="MFD0797257.1"/>
    </source>
</evidence>
<sequence length="326" mass="37092">MICRYITLVPLLFLGLLSSFSQEKEIKNYSQVLTGSDALLDMVFIPSGSFTMGSPESEIKRNADEGPSHEVQINAFWMSKYEITWDVYNLFVNRTIDAVPNTSKGSDVDIEVDAVAGATVPYVDMSLGMGTETGLPVGNVTHHSASAFCKWLSAKTGYFYRLPTEAEWEYAARAGSTTAYHFGDDTTELDDYAWHYKNSNGTYQKVGQKKPNPWGLYDMHGNVAEWTLDQYIPEAYANRKIVLENPWEPATKEYPRTARGGSYDDDPEDLRSAARTGSMERWKMRDPQFPKSKWWNTDAPFVGFRIVRQVTKPTPEEMKLYWNQEL</sequence>
<dbReference type="RefSeq" id="WP_379933451.1">
    <property type="nucleotide sequence ID" value="NZ_JBHTHY010000004.1"/>
</dbReference>
<accession>A0ABW3B1R2</accession>
<dbReference type="SUPFAM" id="SSF56436">
    <property type="entry name" value="C-type lectin-like"/>
    <property type="match status" value="1"/>
</dbReference>
<dbReference type="InterPro" id="IPR016187">
    <property type="entry name" value="CTDL_fold"/>
</dbReference>
<dbReference type="InterPro" id="IPR005532">
    <property type="entry name" value="SUMF_dom"/>
</dbReference>
<dbReference type="InterPro" id="IPR042095">
    <property type="entry name" value="SUMF_sf"/>
</dbReference>
<dbReference type="PANTHER" id="PTHR23150">
    <property type="entry name" value="SULFATASE MODIFYING FACTOR 1, 2"/>
    <property type="match status" value="1"/>
</dbReference>
<dbReference type="Proteomes" id="UP001597012">
    <property type="component" value="Unassembled WGS sequence"/>
</dbReference>
<feature type="region of interest" description="Disordered" evidence="1">
    <location>
        <begin position="253"/>
        <end position="277"/>
    </location>
</feature>
<organism evidence="3 4">
    <name type="scientific">Maribacter chungangensis</name>
    <dbReference type="NCBI Taxonomy" id="1069117"/>
    <lineage>
        <taxon>Bacteria</taxon>
        <taxon>Pseudomonadati</taxon>
        <taxon>Bacteroidota</taxon>
        <taxon>Flavobacteriia</taxon>
        <taxon>Flavobacteriales</taxon>
        <taxon>Flavobacteriaceae</taxon>
        <taxon>Maribacter</taxon>
    </lineage>
</organism>
<keyword evidence="4" id="KW-1185">Reference proteome</keyword>
<evidence type="ECO:0000256" key="1">
    <source>
        <dbReference type="SAM" id="MobiDB-lite"/>
    </source>
</evidence>
<dbReference type="Pfam" id="PF03781">
    <property type="entry name" value="FGE-sulfatase"/>
    <property type="match status" value="1"/>
</dbReference>
<proteinExistence type="predicted"/>
<protein>
    <submittedName>
        <fullName evidence="3">Formylglycine-generating enzyme family protein</fullName>
    </submittedName>
</protein>
<evidence type="ECO:0000259" key="2">
    <source>
        <dbReference type="Pfam" id="PF03781"/>
    </source>
</evidence>
<dbReference type="InterPro" id="IPR051043">
    <property type="entry name" value="Sulfatase_Mod_Factor_Kinase"/>
</dbReference>
<gene>
    <name evidence="3" type="ORF">ACFQZJ_07285</name>
</gene>
<comment type="caution">
    <text evidence="3">The sequence shown here is derived from an EMBL/GenBank/DDBJ whole genome shotgun (WGS) entry which is preliminary data.</text>
</comment>
<feature type="domain" description="Sulfatase-modifying factor enzyme-like" evidence="2">
    <location>
        <begin position="41"/>
        <end position="279"/>
    </location>
</feature>
<evidence type="ECO:0000313" key="4">
    <source>
        <dbReference type="Proteomes" id="UP001597012"/>
    </source>
</evidence>
<dbReference type="PANTHER" id="PTHR23150:SF19">
    <property type="entry name" value="FORMYLGLYCINE-GENERATING ENZYME"/>
    <property type="match status" value="1"/>
</dbReference>
<dbReference type="Gene3D" id="3.90.1580.10">
    <property type="entry name" value="paralog of FGE (formylglycine-generating enzyme)"/>
    <property type="match status" value="1"/>
</dbReference>